<dbReference type="OrthoDB" id="505233at2"/>
<dbReference type="SUPFAM" id="SSF53474">
    <property type="entry name" value="alpha/beta-Hydrolases"/>
    <property type="match status" value="1"/>
</dbReference>
<protein>
    <submittedName>
        <fullName evidence="2">Poly (3-hydroxybutyrate) depolymerase</fullName>
    </submittedName>
</protein>
<keyword evidence="3" id="KW-1185">Reference proteome</keyword>
<gene>
    <name evidence="2" type="ORF">GLIP_0293</name>
</gene>
<reference evidence="2 3" key="1">
    <citation type="journal article" date="2017" name="Antonie Van Leeuwenhoek">
        <title>Rhizobium rhizosphaerae sp. nov., a novel species isolated from rice rhizosphere.</title>
        <authorList>
            <person name="Zhao J.J."/>
            <person name="Zhang J."/>
            <person name="Zhang R.J."/>
            <person name="Zhang C.W."/>
            <person name="Yin H.Q."/>
            <person name="Zhang X.X."/>
        </authorList>
    </citation>
    <scope>NUCLEOTIDE SEQUENCE [LARGE SCALE GENOMIC DNA]</scope>
    <source>
        <strain evidence="2 3">E3</strain>
    </source>
</reference>
<sequence>MIKLHKLVVLIGLITSIQATAEPTKLDLAIEKITVSGLSSGGFMANQFHIAHSDWVRGAAILAAGPYYCAQGSITTALSQCVNKQSDEFSLAPLNAQLKQYADKGLIAPLSNLKDSQVWLLHGTLDARVTRSVANALFQQYQTLVAPENLTYVKEKPFAHHFPTLASGARCDTSESPFLGNCQFDAAGELLNYLYSDLTPPVQKLNGKINAINQHELGGEPAESLAETGYLYVPQACARGQTCEVHVNFHGCNQNAETIGQEYIQNNGLNRWADSNQLVVLYPQTNTSMMLPMNPQGCWDWWGYTDENYANQQGQQIQAVKNIVKSLAVQPNRKG</sequence>
<name>K6Y8H4_9ALTE</name>
<accession>K6Y8H4</accession>
<keyword evidence="1" id="KW-0732">Signal</keyword>
<dbReference type="Gene3D" id="3.40.50.1820">
    <property type="entry name" value="alpha/beta hydrolase"/>
    <property type="match status" value="2"/>
</dbReference>
<organism evidence="2 3">
    <name type="scientific">Aliiglaciecola lipolytica E3</name>
    <dbReference type="NCBI Taxonomy" id="1127673"/>
    <lineage>
        <taxon>Bacteria</taxon>
        <taxon>Pseudomonadati</taxon>
        <taxon>Pseudomonadota</taxon>
        <taxon>Gammaproteobacteria</taxon>
        <taxon>Alteromonadales</taxon>
        <taxon>Alteromonadaceae</taxon>
        <taxon>Aliiglaciecola</taxon>
    </lineage>
</organism>
<evidence type="ECO:0000256" key="1">
    <source>
        <dbReference type="SAM" id="SignalP"/>
    </source>
</evidence>
<dbReference type="Proteomes" id="UP000006334">
    <property type="component" value="Unassembled WGS sequence"/>
</dbReference>
<feature type="signal peptide" evidence="1">
    <location>
        <begin position="1"/>
        <end position="21"/>
    </location>
</feature>
<evidence type="ECO:0000313" key="2">
    <source>
        <dbReference type="EMBL" id="GAC12943.1"/>
    </source>
</evidence>
<dbReference type="eggNOG" id="COG3509">
    <property type="taxonomic scope" value="Bacteria"/>
</dbReference>
<dbReference type="STRING" id="1127673.GLIP_0293"/>
<dbReference type="PANTHER" id="PTHR42972">
    <property type="entry name" value="TOL-PAL SYSTEM PROTEIN TOLB"/>
    <property type="match status" value="1"/>
</dbReference>
<proteinExistence type="predicted"/>
<dbReference type="PANTHER" id="PTHR42972:SF8">
    <property type="entry name" value="POLYHYDROXYBUTYRATE DEPOLYMERASE"/>
    <property type="match status" value="1"/>
</dbReference>
<evidence type="ECO:0000313" key="3">
    <source>
        <dbReference type="Proteomes" id="UP000006334"/>
    </source>
</evidence>
<comment type="caution">
    <text evidence="2">The sequence shown here is derived from an EMBL/GenBank/DDBJ whole genome shotgun (WGS) entry which is preliminary data.</text>
</comment>
<dbReference type="InterPro" id="IPR029058">
    <property type="entry name" value="AB_hydrolase_fold"/>
</dbReference>
<dbReference type="AlphaFoldDB" id="K6Y8H4"/>
<feature type="chain" id="PRO_5003897246" evidence="1">
    <location>
        <begin position="22"/>
        <end position="335"/>
    </location>
</feature>
<dbReference type="EMBL" id="BAEN01000011">
    <property type="protein sequence ID" value="GAC12943.1"/>
    <property type="molecule type" value="Genomic_DNA"/>
</dbReference>
<dbReference type="RefSeq" id="WP_008842763.1">
    <property type="nucleotide sequence ID" value="NZ_BAEN01000011.1"/>
</dbReference>